<dbReference type="SUPFAM" id="SSF75304">
    <property type="entry name" value="Amidase signature (AS) enzymes"/>
    <property type="match status" value="1"/>
</dbReference>
<evidence type="ECO:0000313" key="3">
    <source>
        <dbReference type="Proteomes" id="UP001175000"/>
    </source>
</evidence>
<dbReference type="InterPro" id="IPR023631">
    <property type="entry name" value="Amidase_dom"/>
</dbReference>
<dbReference type="Proteomes" id="UP001175000">
    <property type="component" value="Unassembled WGS sequence"/>
</dbReference>
<feature type="non-terminal residue" evidence="2">
    <location>
        <position position="1"/>
    </location>
</feature>
<name>A0AA40C6V6_9PEZI</name>
<dbReference type="InterPro" id="IPR036928">
    <property type="entry name" value="AS_sf"/>
</dbReference>
<gene>
    <name evidence="2" type="ORF">B0T14DRAFT_420789</name>
</gene>
<accession>A0AA40C6V6</accession>
<feature type="domain" description="Amidase" evidence="1">
    <location>
        <begin position="1"/>
        <end position="252"/>
    </location>
</feature>
<dbReference type="PANTHER" id="PTHR42678">
    <property type="entry name" value="AMIDASE"/>
    <property type="match status" value="1"/>
</dbReference>
<dbReference type="Gene3D" id="3.90.1300.10">
    <property type="entry name" value="Amidase signature (AS) domain"/>
    <property type="match status" value="1"/>
</dbReference>
<dbReference type="PANTHER" id="PTHR42678:SF34">
    <property type="entry name" value="OS04G0183300 PROTEIN"/>
    <property type="match status" value="1"/>
</dbReference>
<organism evidence="2 3">
    <name type="scientific">Immersiella caudata</name>
    <dbReference type="NCBI Taxonomy" id="314043"/>
    <lineage>
        <taxon>Eukaryota</taxon>
        <taxon>Fungi</taxon>
        <taxon>Dikarya</taxon>
        <taxon>Ascomycota</taxon>
        <taxon>Pezizomycotina</taxon>
        <taxon>Sordariomycetes</taxon>
        <taxon>Sordariomycetidae</taxon>
        <taxon>Sordariales</taxon>
        <taxon>Lasiosphaeriaceae</taxon>
        <taxon>Immersiella</taxon>
    </lineage>
</organism>
<sequence length="350" mass="38034">GSAIGVGLGLTFASFGTETTTSVVSPAENSCVVGFKPTANLLPRDGDIPVSRRQDTVGHIAHTVGDTAQILDAVIHFDMRPGTGRLLYAESCRNADLDGMRIGVVRYSEEEVDGPKLAAFHDALGLLKEAGGVIVDNSDLAGLQDYDSLLERMQNIVLETEFKTDVKAYLRSLAENPRRILTFEDLVNAIKSEPSERYPGRSVNIMLRALATSKESPEYLAMLQKQEHYASSGGFQGATDRHNFDVIIVPAGSLSLQVFAAIGGNLVIAVPMGFYPEGTKVKVDESRGGLVSVAPGISFLLYLYGRRNGEAQLLSVAYAFEQLSRARKLARPYILPKTDLEDAVLRRQRM</sequence>
<keyword evidence="3" id="KW-1185">Reference proteome</keyword>
<protein>
    <submittedName>
        <fullName evidence="2">Amidase signature domain-containing protein</fullName>
    </submittedName>
</protein>
<reference evidence="2" key="1">
    <citation type="submission" date="2023-06" db="EMBL/GenBank/DDBJ databases">
        <title>Genome-scale phylogeny and comparative genomics of the fungal order Sordariales.</title>
        <authorList>
            <consortium name="Lawrence Berkeley National Laboratory"/>
            <person name="Hensen N."/>
            <person name="Bonometti L."/>
            <person name="Westerberg I."/>
            <person name="Brannstrom I.O."/>
            <person name="Guillou S."/>
            <person name="Cros-Aarteil S."/>
            <person name="Calhoun S."/>
            <person name="Haridas S."/>
            <person name="Kuo A."/>
            <person name="Mondo S."/>
            <person name="Pangilinan J."/>
            <person name="Riley R."/>
            <person name="Labutti K."/>
            <person name="Andreopoulos B."/>
            <person name="Lipzen A."/>
            <person name="Chen C."/>
            <person name="Yanf M."/>
            <person name="Daum C."/>
            <person name="Ng V."/>
            <person name="Clum A."/>
            <person name="Steindorff A."/>
            <person name="Ohm R."/>
            <person name="Martin F."/>
            <person name="Silar P."/>
            <person name="Natvig D."/>
            <person name="Lalanne C."/>
            <person name="Gautier V."/>
            <person name="Ament-Velasquez S.L."/>
            <person name="Kruys A."/>
            <person name="Hutchinson M.I."/>
            <person name="Powell A.J."/>
            <person name="Barry K."/>
            <person name="Miller A.N."/>
            <person name="Grigoriev I.V."/>
            <person name="Debuchy R."/>
            <person name="Gladieux P."/>
            <person name="Thoren M.H."/>
            <person name="Johannesson H."/>
        </authorList>
    </citation>
    <scope>NUCLEOTIDE SEQUENCE</scope>
    <source>
        <strain evidence="2">CBS 606.72</strain>
    </source>
</reference>
<evidence type="ECO:0000313" key="2">
    <source>
        <dbReference type="EMBL" id="KAK0627367.1"/>
    </source>
</evidence>
<dbReference type="EMBL" id="JAULSU010000002">
    <property type="protein sequence ID" value="KAK0627367.1"/>
    <property type="molecule type" value="Genomic_DNA"/>
</dbReference>
<proteinExistence type="predicted"/>
<comment type="caution">
    <text evidence="2">The sequence shown here is derived from an EMBL/GenBank/DDBJ whole genome shotgun (WGS) entry which is preliminary data.</text>
</comment>
<dbReference type="Pfam" id="PF01425">
    <property type="entry name" value="Amidase"/>
    <property type="match status" value="1"/>
</dbReference>
<evidence type="ECO:0000259" key="1">
    <source>
        <dbReference type="Pfam" id="PF01425"/>
    </source>
</evidence>
<dbReference type="AlphaFoldDB" id="A0AA40C6V6"/>